<keyword evidence="3" id="KW-1185">Reference proteome</keyword>
<feature type="transmembrane region" description="Helical" evidence="1">
    <location>
        <begin position="146"/>
        <end position="173"/>
    </location>
</feature>
<dbReference type="Pfam" id="PF04854">
    <property type="entry name" value="DUF624"/>
    <property type="match status" value="1"/>
</dbReference>
<organism evidence="2 3">
    <name type="scientific">Peribacillus psychrosaccharolyticus</name>
    <name type="common">Bacillus psychrosaccharolyticus</name>
    <dbReference type="NCBI Taxonomy" id="1407"/>
    <lineage>
        <taxon>Bacteria</taxon>
        <taxon>Bacillati</taxon>
        <taxon>Bacillota</taxon>
        <taxon>Bacilli</taxon>
        <taxon>Bacillales</taxon>
        <taxon>Bacillaceae</taxon>
        <taxon>Peribacillus</taxon>
    </lineage>
</organism>
<reference evidence="2 3" key="1">
    <citation type="submission" date="2021-01" db="EMBL/GenBank/DDBJ databases">
        <title>FDA dAtabase for Regulatory Grade micrObial Sequences (FDA-ARGOS): Supporting development and validation of Infectious Disease Dx tests.</title>
        <authorList>
            <person name="Nelson B."/>
            <person name="Plummer A."/>
            <person name="Tallon L."/>
            <person name="Sadzewicz L."/>
            <person name="Zhao X."/>
            <person name="Boylan J."/>
            <person name="Ott S."/>
            <person name="Bowen H."/>
            <person name="Vavikolanu K."/>
            <person name="Mehta A."/>
            <person name="Aluvathingal J."/>
            <person name="Nadendla S."/>
            <person name="Myers T."/>
            <person name="Yan Y."/>
            <person name="Sichtig H."/>
        </authorList>
    </citation>
    <scope>NUCLEOTIDE SEQUENCE [LARGE SCALE GENOMIC DNA]</scope>
    <source>
        <strain evidence="2 3">FDAARGOS_1161</strain>
    </source>
</reference>
<feature type="transmembrane region" description="Helical" evidence="1">
    <location>
        <begin position="80"/>
        <end position="98"/>
    </location>
</feature>
<dbReference type="KEGG" id="ppsr:I6J18_08225"/>
<dbReference type="EMBL" id="CP068053">
    <property type="protein sequence ID" value="QQT01824.1"/>
    <property type="molecule type" value="Genomic_DNA"/>
</dbReference>
<dbReference type="RefSeq" id="WP_040376468.1">
    <property type="nucleotide sequence ID" value="NZ_CP068053.1"/>
</dbReference>
<dbReference type="Proteomes" id="UP000595254">
    <property type="component" value="Chromosome"/>
</dbReference>
<name>A0A974S1R6_PERPY</name>
<evidence type="ECO:0000256" key="1">
    <source>
        <dbReference type="SAM" id="Phobius"/>
    </source>
</evidence>
<dbReference type="AlphaFoldDB" id="A0A974S1R6"/>
<keyword evidence="1" id="KW-0472">Membrane</keyword>
<accession>A0A974S1R6</accession>
<gene>
    <name evidence="2" type="ORF">I6J18_08225</name>
</gene>
<keyword evidence="1" id="KW-1133">Transmembrane helix</keyword>
<proteinExistence type="predicted"/>
<keyword evidence="1" id="KW-0812">Transmembrane</keyword>
<sequence>MDKTTAGGFYTLCSWITKIAYINLLWIVFSIAGLLLFGIMPATIAICTVVRKWFLKEAEFAIFPVFVSTYKQEFFSANKLGVLLLLSACFLLADFLFLQSVGGLIQVIFTVPLIIVIFLLTAIILYVFPVYVHFEQSFFLQIKNALLIAIVNPLHLFLMMITICAVGVIYWLLPSIIPLFGISLITVLVMFFALKSFASLESRQKESI</sequence>
<feature type="transmembrane region" description="Helical" evidence="1">
    <location>
        <begin position="104"/>
        <end position="134"/>
    </location>
</feature>
<protein>
    <submittedName>
        <fullName evidence="2">DUF624 domain-containing protein</fullName>
    </submittedName>
</protein>
<feature type="transmembrane region" description="Helical" evidence="1">
    <location>
        <begin position="179"/>
        <end position="198"/>
    </location>
</feature>
<evidence type="ECO:0000313" key="3">
    <source>
        <dbReference type="Proteomes" id="UP000595254"/>
    </source>
</evidence>
<evidence type="ECO:0000313" key="2">
    <source>
        <dbReference type="EMBL" id="QQT01824.1"/>
    </source>
</evidence>
<dbReference type="InterPro" id="IPR006938">
    <property type="entry name" value="DUF624"/>
</dbReference>
<feature type="transmembrane region" description="Helical" evidence="1">
    <location>
        <begin position="24"/>
        <end position="50"/>
    </location>
</feature>